<organism evidence="1 2">
    <name type="scientific">Boeremia exigua</name>
    <dbReference type="NCBI Taxonomy" id="749465"/>
    <lineage>
        <taxon>Eukaryota</taxon>
        <taxon>Fungi</taxon>
        <taxon>Dikarya</taxon>
        <taxon>Ascomycota</taxon>
        <taxon>Pezizomycotina</taxon>
        <taxon>Dothideomycetes</taxon>
        <taxon>Pleosporomycetidae</taxon>
        <taxon>Pleosporales</taxon>
        <taxon>Pleosporineae</taxon>
        <taxon>Didymellaceae</taxon>
        <taxon>Boeremia</taxon>
    </lineage>
</organism>
<dbReference type="Proteomes" id="UP001153331">
    <property type="component" value="Unassembled WGS sequence"/>
</dbReference>
<reference evidence="1" key="1">
    <citation type="submission" date="2022-11" db="EMBL/GenBank/DDBJ databases">
        <title>Genome Sequence of Boeremia exigua.</title>
        <authorList>
            <person name="Buettner E."/>
        </authorList>
    </citation>
    <scope>NUCLEOTIDE SEQUENCE</scope>
    <source>
        <strain evidence="1">CU02</strain>
    </source>
</reference>
<sequence length="186" mass="20242">MAPPSAIEVSAVSDTTGVILPNPLTAPIQSNDIYGRRRKTDRAQWGTAAPANTENFRLRSHDHKPKAKSWQHYFSHEAQIRKGNSLKNAAKYLSTPGIISLGGGLPSSEYFPFEELSMKVPTIGKFSEAETKKSGVVVTAGKHDLAENKSTYDIATAFNYGQGAGSAQMLRWVTEHTEMNTPSPPP</sequence>
<comment type="caution">
    <text evidence="1">The sequence shown here is derived from an EMBL/GenBank/DDBJ whole genome shotgun (WGS) entry which is preliminary data.</text>
</comment>
<proteinExistence type="predicted"/>
<accession>A0ACC2HSW2</accession>
<keyword evidence="2" id="KW-1185">Reference proteome</keyword>
<evidence type="ECO:0000313" key="2">
    <source>
        <dbReference type="Proteomes" id="UP001153331"/>
    </source>
</evidence>
<name>A0ACC2HSW2_9PLEO</name>
<evidence type="ECO:0000313" key="1">
    <source>
        <dbReference type="EMBL" id="KAJ8106090.1"/>
    </source>
</evidence>
<gene>
    <name evidence="1" type="ORF">OPT61_g9772</name>
</gene>
<protein>
    <submittedName>
        <fullName evidence="1">Uncharacterized protein</fullName>
    </submittedName>
</protein>
<dbReference type="EMBL" id="JAPHNI010001274">
    <property type="protein sequence ID" value="KAJ8106090.1"/>
    <property type="molecule type" value="Genomic_DNA"/>
</dbReference>